<accession>C6LE49</accession>
<evidence type="ECO:0000256" key="1">
    <source>
        <dbReference type="SAM" id="SignalP"/>
    </source>
</evidence>
<dbReference type="InterPro" id="IPR035940">
    <property type="entry name" value="CAP_sf"/>
</dbReference>
<dbReference type="AlphaFoldDB" id="C6LE49"/>
<keyword evidence="4" id="KW-1185">Reference proteome</keyword>
<dbReference type="eggNOG" id="COG2340">
    <property type="taxonomic scope" value="Bacteria"/>
</dbReference>
<dbReference type="SUPFAM" id="SSF49265">
    <property type="entry name" value="Fibronectin type III"/>
    <property type="match status" value="1"/>
</dbReference>
<evidence type="ECO:0000313" key="4">
    <source>
        <dbReference type="Proteomes" id="UP000005561"/>
    </source>
</evidence>
<dbReference type="PROSITE" id="PS50853">
    <property type="entry name" value="FN3"/>
    <property type="match status" value="1"/>
</dbReference>
<organism evidence="3 4">
    <name type="scientific">Marvinbryantia formatexigens DSM 14469</name>
    <dbReference type="NCBI Taxonomy" id="478749"/>
    <lineage>
        <taxon>Bacteria</taxon>
        <taxon>Bacillati</taxon>
        <taxon>Bacillota</taxon>
        <taxon>Clostridia</taxon>
        <taxon>Lachnospirales</taxon>
        <taxon>Lachnospiraceae</taxon>
        <taxon>Marvinbryantia</taxon>
    </lineage>
</organism>
<dbReference type="Gene3D" id="2.60.40.10">
    <property type="entry name" value="Immunoglobulins"/>
    <property type="match status" value="1"/>
</dbReference>
<proteinExistence type="predicted"/>
<dbReference type="eggNOG" id="COG5184">
    <property type="taxonomic scope" value="Bacteria"/>
</dbReference>
<feature type="chain" id="PRO_5002968275" evidence="1">
    <location>
        <begin position="24"/>
        <end position="637"/>
    </location>
</feature>
<feature type="domain" description="Fibronectin type-III" evidence="2">
    <location>
        <begin position="548"/>
        <end position="637"/>
    </location>
</feature>
<dbReference type="Proteomes" id="UP000005561">
    <property type="component" value="Unassembled WGS sequence"/>
</dbReference>
<dbReference type="CDD" id="cd05379">
    <property type="entry name" value="CAP_bacterial"/>
    <property type="match status" value="1"/>
</dbReference>
<dbReference type="CDD" id="cd00063">
    <property type="entry name" value="FN3"/>
    <property type="match status" value="1"/>
</dbReference>
<feature type="signal peptide" evidence="1">
    <location>
        <begin position="1"/>
        <end position="23"/>
    </location>
</feature>
<protein>
    <submittedName>
        <fullName evidence="3">Fibronectin type III domain protein</fullName>
    </submittedName>
</protein>
<keyword evidence="1" id="KW-0732">Signal</keyword>
<dbReference type="Gene3D" id="3.40.33.10">
    <property type="entry name" value="CAP"/>
    <property type="match status" value="1"/>
</dbReference>
<reference evidence="3" key="1">
    <citation type="submission" date="2009-07" db="EMBL/GenBank/DDBJ databases">
        <authorList>
            <person name="Weinstock G."/>
            <person name="Sodergren E."/>
            <person name="Clifton S."/>
            <person name="Fulton L."/>
            <person name="Fulton B."/>
            <person name="Courtney L."/>
            <person name="Fronick C."/>
            <person name="Harrison M."/>
            <person name="Strong C."/>
            <person name="Farmer C."/>
            <person name="Delahaunty K."/>
            <person name="Markovic C."/>
            <person name="Hall O."/>
            <person name="Minx P."/>
            <person name="Tomlinson C."/>
            <person name="Mitreva M."/>
            <person name="Nelson J."/>
            <person name="Hou S."/>
            <person name="Wollam A."/>
            <person name="Pepin K.H."/>
            <person name="Johnson M."/>
            <person name="Bhonagiri V."/>
            <person name="Nash W.E."/>
            <person name="Warren W."/>
            <person name="Chinwalla A."/>
            <person name="Mardis E.R."/>
            <person name="Wilson R.K."/>
        </authorList>
    </citation>
    <scope>NUCLEOTIDE SEQUENCE [LARGE SCALE GENOMIC DNA]</scope>
    <source>
        <strain evidence="3">DSM 14469</strain>
    </source>
</reference>
<dbReference type="STRING" id="168384.SAMN05660368_01197"/>
<evidence type="ECO:0000313" key="3">
    <source>
        <dbReference type="EMBL" id="EET61253.1"/>
    </source>
</evidence>
<sequence>MKTAFACILMLLCLVFPAGQARAATGISVDVHSQSEIKAMMKKLNPRKLATSYTNPPVNTAPYSLGQVSSATLQNGLNTLNMVRYIAGIPYNVQIKTDYQELAQAAALINYVQGYLSHDPAQLPGMSDAMYEKASQGARSSNIGWGYKTLYDEIVFGWMSDKQSNNIDRVGHRRWCLNPTMQYTGFGIDNDYYAMYAFDGSGQPTAYKGVAWPAQNMPLEFFDQAMPWSISMGTPVANASVTLKRLNDGRTWSFSKSSSNGDFYIENSNYGQKGCIIFRPAGIGNYNSGDLFQVTITGTNLSVQYQVNFFSLSDTTTTPATCQHTGGTATCQHKAVCVLCGKEYGPLGSHQYSASATIEKNATCTAAGTKAYSCTVCGAKKQESIPATGHQYENPKLEKNATCTAAGTKAYSCTVCGAKKRESIPATGHQYENPELIWRGITSCNAVFTCSSCGSTQTVKCTVTQKTTATCTKAGSTIYTASATLGNLSIKESVEIVQSKAKGHKYTYTIASNTKHKAVCKTCKKTVTAKHTYKNNTCKYCHAVKLKTPVLTSAKNISGKKISVIWKKTASVTGYQIAYKTGSVTKTVKVKASVRQKALTGLTKGKTYQISVRGYKTIGKTTYYSSWSSAKRVKITK</sequence>
<evidence type="ECO:0000259" key="2">
    <source>
        <dbReference type="PROSITE" id="PS50853"/>
    </source>
</evidence>
<name>C6LE49_9FIRM</name>
<dbReference type="InterPro" id="IPR036116">
    <property type="entry name" value="FN3_sf"/>
</dbReference>
<gene>
    <name evidence="3" type="ORF">BRYFOR_06898</name>
</gene>
<comment type="caution">
    <text evidence="3">The sequence shown here is derived from an EMBL/GenBank/DDBJ whole genome shotgun (WGS) entry which is preliminary data.</text>
</comment>
<dbReference type="InterPro" id="IPR003961">
    <property type="entry name" value="FN3_dom"/>
</dbReference>
<dbReference type="InterPro" id="IPR013783">
    <property type="entry name" value="Ig-like_fold"/>
</dbReference>
<dbReference type="Pfam" id="PF00041">
    <property type="entry name" value="fn3"/>
    <property type="match status" value="1"/>
</dbReference>
<dbReference type="EMBL" id="ACCL02000007">
    <property type="protein sequence ID" value="EET61253.1"/>
    <property type="molecule type" value="Genomic_DNA"/>
</dbReference>